<dbReference type="EMBL" id="NKQK01000009">
    <property type="protein sequence ID" value="PSS21778.1"/>
    <property type="molecule type" value="Genomic_DNA"/>
</dbReference>
<sequence>MEVVKKIRYRDSQWYDLRWKTWQAGLYDLLAAACSNFLAAASFSSRLVCTKYLIHQEELRSLAFIRKTKPACYAFEVKPSVFSKGTKTTLLPFNREQHAIKTMLTYKIARLLGCVWIKDW</sequence>
<gene>
    <name evidence="1" type="ORF">CEY00_Acc10828</name>
</gene>
<comment type="caution">
    <text evidence="1">The sequence shown here is derived from an EMBL/GenBank/DDBJ whole genome shotgun (WGS) entry which is preliminary data.</text>
</comment>
<evidence type="ECO:0000313" key="2">
    <source>
        <dbReference type="Proteomes" id="UP000241394"/>
    </source>
</evidence>
<reference evidence="1 2" key="1">
    <citation type="submission" date="2017-07" db="EMBL/GenBank/DDBJ databases">
        <title>An improved, manually edited Actinidia chinensis var. chinensis (kiwifruit) genome highlights the challenges associated with draft genomes and gene prediction in plants.</title>
        <authorList>
            <person name="Pilkington S."/>
            <person name="Crowhurst R."/>
            <person name="Hilario E."/>
            <person name="Nardozza S."/>
            <person name="Fraser L."/>
            <person name="Peng Y."/>
            <person name="Gunaseelan K."/>
            <person name="Simpson R."/>
            <person name="Tahir J."/>
            <person name="Deroles S."/>
            <person name="Templeton K."/>
            <person name="Luo Z."/>
            <person name="Davy M."/>
            <person name="Cheng C."/>
            <person name="Mcneilage M."/>
            <person name="Scaglione D."/>
            <person name="Liu Y."/>
            <person name="Zhang Q."/>
            <person name="Datson P."/>
            <person name="De Silva N."/>
            <person name="Gardiner S."/>
            <person name="Bassett H."/>
            <person name="Chagne D."/>
            <person name="Mccallum J."/>
            <person name="Dzierzon H."/>
            <person name="Deng C."/>
            <person name="Wang Y.-Y."/>
            <person name="Barron N."/>
            <person name="Manako K."/>
            <person name="Bowen J."/>
            <person name="Foster T."/>
            <person name="Erridge Z."/>
            <person name="Tiffin H."/>
            <person name="Waite C."/>
            <person name="Davies K."/>
            <person name="Grierson E."/>
            <person name="Laing W."/>
            <person name="Kirk R."/>
            <person name="Chen X."/>
            <person name="Wood M."/>
            <person name="Montefiori M."/>
            <person name="Brummell D."/>
            <person name="Schwinn K."/>
            <person name="Catanach A."/>
            <person name="Fullerton C."/>
            <person name="Li D."/>
            <person name="Meiyalaghan S."/>
            <person name="Nieuwenhuizen N."/>
            <person name="Read N."/>
            <person name="Prakash R."/>
            <person name="Hunter D."/>
            <person name="Zhang H."/>
            <person name="Mckenzie M."/>
            <person name="Knabel M."/>
            <person name="Harris A."/>
            <person name="Allan A."/>
            <person name="Chen A."/>
            <person name="Janssen B."/>
            <person name="Plunkett B."/>
            <person name="Dwamena C."/>
            <person name="Voogd C."/>
            <person name="Leif D."/>
            <person name="Lafferty D."/>
            <person name="Souleyre E."/>
            <person name="Varkonyi-Gasic E."/>
            <person name="Gambi F."/>
            <person name="Hanley J."/>
            <person name="Yao J.-L."/>
            <person name="Cheung J."/>
            <person name="David K."/>
            <person name="Warren B."/>
            <person name="Marsh K."/>
            <person name="Snowden K."/>
            <person name="Lin-Wang K."/>
            <person name="Brian L."/>
            <person name="Martinez-Sanchez M."/>
            <person name="Wang M."/>
            <person name="Ileperuma N."/>
            <person name="Macnee N."/>
            <person name="Campin R."/>
            <person name="Mcatee P."/>
            <person name="Drummond R."/>
            <person name="Espley R."/>
            <person name="Ireland H."/>
            <person name="Wu R."/>
            <person name="Atkinson R."/>
            <person name="Karunairetnam S."/>
            <person name="Bulley S."/>
            <person name="Chunkath S."/>
            <person name="Hanley Z."/>
            <person name="Storey R."/>
            <person name="Thrimawithana A."/>
            <person name="Thomson S."/>
            <person name="David C."/>
            <person name="Testolin R."/>
        </authorList>
    </citation>
    <scope>NUCLEOTIDE SEQUENCE [LARGE SCALE GENOMIC DNA]</scope>
    <source>
        <strain evidence="2">cv. Red5</strain>
        <tissue evidence="1">Young leaf</tissue>
    </source>
</reference>
<dbReference type="Gramene" id="PSS21778">
    <property type="protein sequence ID" value="PSS21778"/>
    <property type="gene ID" value="CEY00_Acc10828"/>
</dbReference>
<dbReference type="Proteomes" id="UP000241394">
    <property type="component" value="Chromosome LG9"/>
</dbReference>
<name>A0A2R6R6Y2_ACTCC</name>
<evidence type="ECO:0000313" key="1">
    <source>
        <dbReference type="EMBL" id="PSS21778.1"/>
    </source>
</evidence>
<dbReference type="InParanoid" id="A0A2R6R6Y2"/>
<proteinExistence type="predicted"/>
<organism evidence="1 2">
    <name type="scientific">Actinidia chinensis var. chinensis</name>
    <name type="common">Chinese soft-hair kiwi</name>
    <dbReference type="NCBI Taxonomy" id="1590841"/>
    <lineage>
        <taxon>Eukaryota</taxon>
        <taxon>Viridiplantae</taxon>
        <taxon>Streptophyta</taxon>
        <taxon>Embryophyta</taxon>
        <taxon>Tracheophyta</taxon>
        <taxon>Spermatophyta</taxon>
        <taxon>Magnoliopsida</taxon>
        <taxon>eudicotyledons</taxon>
        <taxon>Gunneridae</taxon>
        <taxon>Pentapetalae</taxon>
        <taxon>asterids</taxon>
        <taxon>Ericales</taxon>
        <taxon>Actinidiaceae</taxon>
        <taxon>Actinidia</taxon>
    </lineage>
</organism>
<dbReference type="AlphaFoldDB" id="A0A2R6R6Y2"/>
<reference evidence="2" key="2">
    <citation type="journal article" date="2018" name="BMC Genomics">
        <title>A manually annotated Actinidia chinensis var. chinensis (kiwifruit) genome highlights the challenges associated with draft genomes and gene prediction in plants.</title>
        <authorList>
            <person name="Pilkington S.M."/>
            <person name="Crowhurst R."/>
            <person name="Hilario E."/>
            <person name="Nardozza S."/>
            <person name="Fraser L."/>
            <person name="Peng Y."/>
            <person name="Gunaseelan K."/>
            <person name="Simpson R."/>
            <person name="Tahir J."/>
            <person name="Deroles S.C."/>
            <person name="Templeton K."/>
            <person name="Luo Z."/>
            <person name="Davy M."/>
            <person name="Cheng C."/>
            <person name="McNeilage M."/>
            <person name="Scaglione D."/>
            <person name="Liu Y."/>
            <person name="Zhang Q."/>
            <person name="Datson P."/>
            <person name="De Silva N."/>
            <person name="Gardiner S.E."/>
            <person name="Bassett H."/>
            <person name="Chagne D."/>
            <person name="McCallum J."/>
            <person name="Dzierzon H."/>
            <person name="Deng C."/>
            <person name="Wang Y.Y."/>
            <person name="Barron L."/>
            <person name="Manako K."/>
            <person name="Bowen J."/>
            <person name="Foster T.M."/>
            <person name="Erridge Z.A."/>
            <person name="Tiffin H."/>
            <person name="Waite C.N."/>
            <person name="Davies K.M."/>
            <person name="Grierson E.P."/>
            <person name="Laing W.A."/>
            <person name="Kirk R."/>
            <person name="Chen X."/>
            <person name="Wood M."/>
            <person name="Montefiori M."/>
            <person name="Brummell D.A."/>
            <person name="Schwinn K.E."/>
            <person name="Catanach A."/>
            <person name="Fullerton C."/>
            <person name="Li D."/>
            <person name="Meiyalaghan S."/>
            <person name="Nieuwenhuizen N."/>
            <person name="Read N."/>
            <person name="Prakash R."/>
            <person name="Hunter D."/>
            <person name="Zhang H."/>
            <person name="McKenzie M."/>
            <person name="Knabel M."/>
            <person name="Harris A."/>
            <person name="Allan A.C."/>
            <person name="Gleave A."/>
            <person name="Chen A."/>
            <person name="Janssen B.J."/>
            <person name="Plunkett B."/>
            <person name="Ampomah-Dwamena C."/>
            <person name="Voogd C."/>
            <person name="Leif D."/>
            <person name="Lafferty D."/>
            <person name="Souleyre E.J.F."/>
            <person name="Varkonyi-Gasic E."/>
            <person name="Gambi F."/>
            <person name="Hanley J."/>
            <person name="Yao J.L."/>
            <person name="Cheung J."/>
            <person name="David K.M."/>
            <person name="Warren B."/>
            <person name="Marsh K."/>
            <person name="Snowden K.C."/>
            <person name="Lin-Wang K."/>
            <person name="Brian L."/>
            <person name="Martinez-Sanchez M."/>
            <person name="Wang M."/>
            <person name="Ileperuma N."/>
            <person name="Macnee N."/>
            <person name="Campin R."/>
            <person name="McAtee P."/>
            <person name="Drummond R.S.M."/>
            <person name="Espley R.V."/>
            <person name="Ireland H.S."/>
            <person name="Wu R."/>
            <person name="Atkinson R.G."/>
            <person name="Karunairetnam S."/>
            <person name="Bulley S."/>
            <person name="Chunkath S."/>
            <person name="Hanley Z."/>
            <person name="Storey R."/>
            <person name="Thrimawithana A.H."/>
            <person name="Thomson S."/>
            <person name="David C."/>
            <person name="Testolin R."/>
            <person name="Huang H."/>
            <person name="Hellens R.P."/>
            <person name="Schaffer R.J."/>
        </authorList>
    </citation>
    <scope>NUCLEOTIDE SEQUENCE [LARGE SCALE GENOMIC DNA]</scope>
    <source>
        <strain evidence="2">cv. Red5</strain>
    </source>
</reference>
<keyword evidence="2" id="KW-1185">Reference proteome</keyword>
<protein>
    <submittedName>
        <fullName evidence="1">Uncharacterized protein</fullName>
    </submittedName>
</protein>
<accession>A0A2R6R6Y2</accession>